<comment type="caution">
    <text evidence="1">The sequence shown here is derived from an EMBL/GenBank/DDBJ whole genome shotgun (WGS) entry which is preliminary data.</text>
</comment>
<gene>
    <name evidence="1" type="ORF">KY290_027680</name>
</gene>
<sequence length="191" mass="22465">MGNKYCKKLHPVIAQSKGASTTWRTMIKIRELVEHQIWWQIKGGDSSFWFDNWTTQGELYYFSYETSQEEEIDVKEFADQQGWKVDKLKRWLSEDIVQHILKTIPSPTSDGILDRTWWMLEESRKFTVKSAWESKIRRTKPKPSANNMVDNTCRELQAKDILLKDHMDAPNSNTIKARVLMLIAKEIGKEI</sequence>
<organism evidence="1 2">
    <name type="scientific">Solanum tuberosum</name>
    <name type="common">Potato</name>
    <dbReference type="NCBI Taxonomy" id="4113"/>
    <lineage>
        <taxon>Eukaryota</taxon>
        <taxon>Viridiplantae</taxon>
        <taxon>Streptophyta</taxon>
        <taxon>Embryophyta</taxon>
        <taxon>Tracheophyta</taxon>
        <taxon>Spermatophyta</taxon>
        <taxon>Magnoliopsida</taxon>
        <taxon>eudicotyledons</taxon>
        <taxon>Gunneridae</taxon>
        <taxon>Pentapetalae</taxon>
        <taxon>asterids</taxon>
        <taxon>lamiids</taxon>
        <taxon>Solanales</taxon>
        <taxon>Solanaceae</taxon>
        <taxon>Solanoideae</taxon>
        <taxon>Solaneae</taxon>
        <taxon>Solanum</taxon>
    </lineage>
</organism>
<dbReference type="EMBL" id="JAIVGD010000019">
    <property type="protein sequence ID" value="KAH0748448.1"/>
    <property type="molecule type" value="Genomic_DNA"/>
</dbReference>
<dbReference type="Proteomes" id="UP000826656">
    <property type="component" value="Unassembled WGS sequence"/>
</dbReference>
<name>A0ABQ7UHI9_SOLTU</name>
<evidence type="ECO:0000313" key="1">
    <source>
        <dbReference type="EMBL" id="KAH0748448.1"/>
    </source>
</evidence>
<proteinExistence type="predicted"/>
<accession>A0ABQ7UHI9</accession>
<evidence type="ECO:0000313" key="2">
    <source>
        <dbReference type="Proteomes" id="UP000826656"/>
    </source>
</evidence>
<reference evidence="1 2" key="1">
    <citation type="journal article" date="2021" name="bioRxiv">
        <title>Chromosome-scale and haplotype-resolved genome assembly of a tetraploid potato cultivar.</title>
        <authorList>
            <person name="Sun H."/>
            <person name="Jiao W.-B."/>
            <person name="Krause K."/>
            <person name="Campoy J.A."/>
            <person name="Goel M."/>
            <person name="Folz-Donahue K."/>
            <person name="Kukat C."/>
            <person name="Huettel B."/>
            <person name="Schneeberger K."/>
        </authorList>
    </citation>
    <scope>NUCLEOTIDE SEQUENCE [LARGE SCALE GENOMIC DNA]</scope>
    <source>
        <strain evidence="1">SolTubOtavaFocal</strain>
        <tissue evidence="1">Leaves</tissue>
    </source>
</reference>
<protein>
    <submittedName>
        <fullName evidence="1">Uncharacterized protein</fullName>
    </submittedName>
</protein>
<keyword evidence="2" id="KW-1185">Reference proteome</keyword>